<organism evidence="1 2">
    <name type="scientific">Entamoeba invadens IP1</name>
    <dbReference type="NCBI Taxonomy" id="370355"/>
    <lineage>
        <taxon>Eukaryota</taxon>
        <taxon>Amoebozoa</taxon>
        <taxon>Evosea</taxon>
        <taxon>Archamoebae</taxon>
        <taxon>Mastigamoebida</taxon>
        <taxon>Entamoebidae</taxon>
        <taxon>Entamoeba</taxon>
    </lineage>
</organism>
<dbReference type="VEuPathDB" id="AmoebaDB:EIN_120540"/>
<keyword evidence="2" id="KW-1185">Reference proteome</keyword>
<proteinExistence type="predicted"/>
<dbReference type="InterPro" id="IPR006212">
    <property type="entry name" value="Furin_repeat"/>
</dbReference>
<dbReference type="InterPro" id="IPR009030">
    <property type="entry name" value="Growth_fac_rcpt_cys_sf"/>
</dbReference>
<evidence type="ECO:0000313" key="1">
    <source>
        <dbReference type="EMBL" id="ELP92889.1"/>
    </source>
</evidence>
<dbReference type="AlphaFoldDB" id="L7FN51"/>
<name>L7FN51_ENTIV</name>
<protein>
    <recommendedName>
        <fullName evidence="3">Protein serine/threonine kinase</fullName>
    </recommendedName>
</protein>
<dbReference type="OrthoDB" id="30378at2759"/>
<dbReference type="SMART" id="SM00261">
    <property type="entry name" value="FU"/>
    <property type="match status" value="4"/>
</dbReference>
<gene>
    <name evidence="1" type="ORF">EIN_120540</name>
</gene>
<dbReference type="GeneID" id="14891874"/>
<dbReference type="Gene3D" id="2.10.220.10">
    <property type="entry name" value="Hormone Receptor, Insulin-like Growth Factor Receptor 1, Chain A, domain 2"/>
    <property type="match status" value="1"/>
</dbReference>
<dbReference type="PANTHER" id="PTHR45756">
    <property type="entry name" value="PALMITOYLTRANSFERASE"/>
    <property type="match status" value="1"/>
</dbReference>
<dbReference type="SUPFAM" id="SSF57184">
    <property type="entry name" value="Growth factor receptor domain"/>
    <property type="match status" value="3"/>
</dbReference>
<reference evidence="1 2" key="1">
    <citation type="submission" date="2012-10" db="EMBL/GenBank/DDBJ databases">
        <authorList>
            <person name="Zafar N."/>
            <person name="Inman J."/>
            <person name="Hall N."/>
            <person name="Lorenzi H."/>
            <person name="Caler E."/>
        </authorList>
    </citation>
    <scope>NUCLEOTIDE SEQUENCE [LARGE SCALE GENOMIC DNA]</scope>
    <source>
        <strain evidence="1 2">IP1</strain>
    </source>
</reference>
<sequence length="802" mass="91028">MINVINNKTIFGLFSEAGNLNITNPELNKPRIILWNSTYIHLNKNITGRPDFQILNPIGNTKCFDVFSLNNQNNLDVYITTTDHISSLMFEYSYNFTDGKGYLISNKKMIRFCPNGIQLDINVICTLKKEMYINDSPTTMESAFDYPHCPCNSDTTVNCKLKFSEMYDMYNMYDFDISNTELLVDRDIKVTNLKRVKRVTINDDTKLDITAHFDNMIFSFSFGVLTNGVYENKYTTNTSLHYHTSSNTLMCTGNFKYSIFLVKEFRYFQIECPSTIDVLNLYENTNVVILKNTSLYQINKIQFGQYGTSYIVMDYPSNNKILEGCILMETTKDKTTCLLCGESYRLFEGECLPIDEKCQIWNLNGICTMCVNNYVLDDDHECVSSDNCSIGTTTECYKCRNGYIRNNNNCYREDKCVLSNEYLCLHCSEGNTEANCEVCVDINCQLCESEKCILCNMGFVINSVGICEIQNNGLTVGVSTIWCNDTFYIKGESCNNCSNKYEHSYLCDKTRVVSCQPNYRQDNCGHCIAMVCTNTTTIDQNGLCQTEINSCVFIVNNKCVECENNYIFNNNKSCVKTSQNNNSTNCISFNKNGCVSCAVGYYLLNAECNLCSENCTSCVESDTKCLSCKSGFYQGDNYTCLSSTDLLNKCNKISTITSGCYQCKDGYYRIGLNCYECLLNCSTCNTKEKCLTCNLTNYKTQSGKCLPQNSIIGCAVEVTQNGCNRCQDGYYTVNYNECERCNDNCTTCTQPEKCSSCFKDMVLYESGLCYDISYVLQCIEISNSKCSKCTFWHTPNDNGTFC</sequence>
<dbReference type="PANTHER" id="PTHR45756:SF1">
    <property type="entry name" value="PROTEIN KINASE DOMAIN CONTAINING PROTEIN"/>
    <property type="match status" value="1"/>
</dbReference>
<dbReference type="Proteomes" id="UP000014680">
    <property type="component" value="Unassembled WGS sequence"/>
</dbReference>
<dbReference type="RefSeq" id="XP_004259660.1">
    <property type="nucleotide sequence ID" value="XM_004259612.1"/>
</dbReference>
<feature type="non-terminal residue" evidence="1">
    <location>
        <position position="802"/>
    </location>
</feature>
<dbReference type="KEGG" id="eiv:EIN_120540"/>
<evidence type="ECO:0000313" key="2">
    <source>
        <dbReference type="Proteomes" id="UP000014680"/>
    </source>
</evidence>
<accession>L7FN51</accession>
<dbReference type="EMBL" id="KB206315">
    <property type="protein sequence ID" value="ELP92889.1"/>
    <property type="molecule type" value="Genomic_DNA"/>
</dbReference>
<dbReference type="InterPro" id="IPR053215">
    <property type="entry name" value="TKL_Ser/Thr_kinase"/>
</dbReference>
<evidence type="ECO:0008006" key="3">
    <source>
        <dbReference type="Google" id="ProtNLM"/>
    </source>
</evidence>